<reference evidence="2 3" key="1">
    <citation type="submission" date="2019-03" db="EMBL/GenBank/DDBJ databases">
        <title>First draft genome of Liparis tanakae, snailfish: a comprehensive survey of snailfish specific genes.</title>
        <authorList>
            <person name="Kim W."/>
            <person name="Song I."/>
            <person name="Jeong J.-H."/>
            <person name="Kim D."/>
            <person name="Kim S."/>
            <person name="Ryu S."/>
            <person name="Song J.Y."/>
            <person name="Lee S.K."/>
        </authorList>
    </citation>
    <scope>NUCLEOTIDE SEQUENCE [LARGE SCALE GENOMIC DNA]</scope>
    <source>
        <tissue evidence="2">Muscle</tissue>
    </source>
</reference>
<organism evidence="2 3">
    <name type="scientific">Liparis tanakae</name>
    <name type="common">Tanaka's snailfish</name>
    <dbReference type="NCBI Taxonomy" id="230148"/>
    <lineage>
        <taxon>Eukaryota</taxon>
        <taxon>Metazoa</taxon>
        <taxon>Chordata</taxon>
        <taxon>Craniata</taxon>
        <taxon>Vertebrata</taxon>
        <taxon>Euteleostomi</taxon>
        <taxon>Actinopterygii</taxon>
        <taxon>Neopterygii</taxon>
        <taxon>Teleostei</taxon>
        <taxon>Neoteleostei</taxon>
        <taxon>Acanthomorphata</taxon>
        <taxon>Eupercaria</taxon>
        <taxon>Perciformes</taxon>
        <taxon>Cottioidei</taxon>
        <taxon>Cottales</taxon>
        <taxon>Liparidae</taxon>
        <taxon>Liparis</taxon>
    </lineage>
</organism>
<proteinExistence type="predicted"/>
<evidence type="ECO:0000256" key="1">
    <source>
        <dbReference type="SAM" id="MobiDB-lite"/>
    </source>
</evidence>
<accession>A0A4Z2FKS0</accession>
<gene>
    <name evidence="2" type="ORF">EYF80_047981</name>
</gene>
<dbReference type="Proteomes" id="UP000314294">
    <property type="component" value="Unassembled WGS sequence"/>
</dbReference>
<sequence>METQSGRVPAVRGKRTGRRPGTTSPITDPSLLKDAVTDQDSLESAGQSRSVSGGQDGTQLLTSQLPIHWLNVSTCGRALRSHSCTVTSPMGGFLKEGIRCQSGYQGSGVGLRTLGPSGEVDLSVVSRAIRRRCSPKGGGAPAPHKGAQ</sequence>
<evidence type="ECO:0000313" key="3">
    <source>
        <dbReference type="Proteomes" id="UP000314294"/>
    </source>
</evidence>
<name>A0A4Z2FKS0_9TELE</name>
<feature type="compositionally biased region" description="Polar residues" evidence="1">
    <location>
        <begin position="38"/>
        <end position="58"/>
    </location>
</feature>
<dbReference type="EMBL" id="SRLO01001077">
    <property type="protein sequence ID" value="TNN41846.1"/>
    <property type="molecule type" value="Genomic_DNA"/>
</dbReference>
<dbReference type="AlphaFoldDB" id="A0A4Z2FKS0"/>
<comment type="caution">
    <text evidence="2">The sequence shown here is derived from an EMBL/GenBank/DDBJ whole genome shotgun (WGS) entry which is preliminary data.</text>
</comment>
<evidence type="ECO:0000313" key="2">
    <source>
        <dbReference type="EMBL" id="TNN41846.1"/>
    </source>
</evidence>
<keyword evidence="3" id="KW-1185">Reference proteome</keyword>
<feature type="region of interest" description="Disordered" evidence="1">
    <location>
        <begin position="1"/>
        <end position="58"/>
    </location>
</feature>
<protein>
    <submittedName>
        <fullName evidence="2">Uncharacterized protein</fullName>
    </submittedName>
</protein>